<protein>
    <submittedName>
        <fullName evidence="2">Uncharacterized protein</fullName>
    </submittedName>
</protein>
<evidence type="ECO:0000313" key="3">
    <source>
        <dbReference type="Proteomes" id="UP000444721"/>
    </source>
</evidence>
<dbReference type="RefSeq" id="XP_044568947.1">
    <property type="nucleotide sequence ID" value="XM_044711154.1"/>
</dbReference>
<name>A0A6A5CCE9_NAEFO</name>
<comment type="caution">
    <text evidence="2">The sequence shown here is derived from an EMBL/GenBank/DDBJ whole genome shotgun (WGS) entry which is preliminary data.</text>
</comment>
<keyword evidence="3" id="KW-1185">Reference proteome</keyword>
<dbReference type="EMBL" id="VFQX01000003">
    <property type="protein sequence ID" value="KAF0984234.1"/>
    <property type="molecule type" value="Genomic_DNA"/>
</dbReference>
<accession>A0A6A5CCE9</accession>
<organism evidence="2 3">
    <name type="scientific">Naegleria fowleri</name>
    <name type="common">Brain eating amoeba</name>
    <dbReference type="NCBI Taxonomy" id="5763"/>
    <lineage>
        <taxon>Eukaryota</taxon>
        <taxon>Discoba</taxon>
        <taxon>Heterolobosea</taxon>
        <taxon>Tetramitia</taxon>
        <taxon>Eutetramitia</taxon>
        <taxon>Vahlkampfiidae</taxon>
        <taxon>Naegleria</taxon>
    </lineage>
</organism>
<dbReference type="VEuPathDB" id="AmoebaDB:NF0000750"/>
<dbReference type="VEuPathDB" id="AmoebaDB:NfTy_002950"/>
<dbReference type="GeneID" id="68114629"/>
<evidence type="ECO:0000256" key="1">
    <source>
        <dbReference type="SAM" id="MobiDB-lite"/>
    </source>
</evidence>
<sequence length="369" mass="42986">MGSAVSQVSQTSVPAKRKRPKQRKKKDLQKTLEGIYGDVLTKEEITQYFNLYSSPKLIEECFFDFETLYEKLLDENGEVRKLKVNLAVINIQKWTESKLKTMVVSNILRVKERDTLGFGLVHVAVLLGQHIVHWFDDGLVHLTPIKSGHPNVAVEIGELDIEEKKDQEKIKQFCYVISEYNTKMVYNNRSCNCHHFVRDSISALELDFSSIMRGQLGSYLRRVRNGKLVNEKEFNNPITNEKVVFTSHRHLDEYVFRLLSENPNFKEEHPYDYMLLKAFDRGFWMGHLRDRHENAKTANEDATPVWNEVFLPLFRIDPTMHLHGGNDKMMVEFELEEIEKDLTKQDHYHSVVACPFGDPARTGCFLPFD</sequence>
<feature type="compositionally biased region" description="Polar residues" evidence="1">
    <location>
        <begin position="1"/>
        <end position="13"/>
    </location>
</feature>
<feature type="compositionally biased region" description="Basic residues" evidence="1">
    <location>
        <begin position="15"/>
        <end position="27"/>
    </location>
</feature>
<proteinExistence type="predicted"/>
<dbReference type="OMA" id="EYNTKMV"/>
<feature type="region of interest" description="Disordered" evidence="1">
    <location>
        <begin position="1"/>
        <end position="27"/>
    </location>
</feature>
<dbReference type="OrthoDB" id="10252529at2759"/>
<evidence type="ECO:0000313" key="2">
    <source>
        <dbReference type="EMBL" id="KAF0984234.1"/>
    </source>
</evidence>
<dbReference type="Proteomes" id="UP000444721">
    <property type="component" value="Unassembled WGS sequence"/>
</dbReference>
<reference evidence="2 3" key="1">
    <citation type="journal article" date="2019" name="Sci. Rep.">
        <title>Nanopore sequencing improves the draft genome of the human pathogenic amoeba Naegleria fowleri.</title>
        <authorList>
            <person name="Liechti N."/>
            <person name="Schurch N."/>
            <person name="Bruggmann R."/>
            <person name="Wittwer M."/>
        </authorList>
    </citation>
    <scope>NUCLEOTIDE SEQUENCE [LARGE SCALE GENOMIC DNA]</scope>
    <source>
        <strain evidence="2 3">ATCC 30894</strain>
    </source>
</reference>
<gene>
    <name evidence="2" type="ORF">FDP41_007411</name>
</gene>
<dbReference type="VEuPathDB" id="AmoebaDB:FDP41_007411"/>
<dbReference type="AlphaFoldDB" id="A0A6A5CCE9"/>